<dbReference type="Proteomes" id="UP000297245">
    <property type="component" value="Unassembled WGS sequence"/>
</dbReference>
<dbReference type="GO" id="GO:0005886">
    <property type="term" value="C:plasma membrane"/>
    <property type="evidence" value="ECO:0007669"/>
    <property type="project" value="TreeGrafter"/>
</dbReference>
<dbReference type="SUPFAM" id="SSF52343">
    <property type="entry name" value="Ferredoxin reductase-like, C-terminal NADP-linked domain"/>
    <property type="match status" value="1"/>
</dbReference>
<comment type="subcellular location">
    <subcellularLocation>
        <location evidence="1">Membrane</location>
        <topology evidence="1">Multi-pass membrane protein</topology>
    </subcellularLocation>
</comment>
<feature type="transmembrane region" description="Helical" evidence="11">
    <location>
        <begin position="453"/>
        <end position="472"/>
    </location>
</feature>
<evidence type="ECO:0000256" key="11">
    <source>
        <dbReference type="SAM" id="Phobius"/>
    </source>
</evidence>
<dbReference type="PANTHER" id="PTHR32361">
    <property type="entry name" value="FERRIC/CUPRIC REDUCTASE TRANSMEMBRANE COMPONENT"/>
    <property type="match status" value="1"/>
</dbReference>
<dbReference type="OrthoDB" id="17725at2759"/>
<dbReference type="CDD" id="cd06186">
    <property type="entry name" value="NOX_Duox_like_FAD_NADP"/>
    <property type="match status" value="1"/>
</dbReference>
<evidence type="ECO:0000259" key="12">
    <source>
        <dbReference type="PROSITE" id="PS51384"/>
    </source>
</evidence>
<organism evidence="13 14">
    <name type="scientific">Dendrothele bispora (strain CBS 962.96)</name>
    <dbReference type="NCBI Taxonomy" id="1314807"/>
    <lineage>
        <taxon>Eukaryota</taxon>
        <taxon>Fungi</taxon>
        <taxon>Dikarya</taxon>
        <taxon>Basidiomycota</taxon>
        <taxon>Agaricomycotina</taxon>
        <taxon>Agaricomycetes</taxon>
        <taxon>Agaricomycetidae</taxon>
        <taxon>Agaricales</taxon>
        <taxon>Agaricales incertae sedis</taxon>
        <taxon>Dendrothele</taxon>
    </lineage>
</organism>
<protein>
    <recommendedName>
        <fullName evidence="12">FAD-binding FR-type domain-containing protein</fullName>
    </recommendedName>
</protein>
<feature type="compositionally biased region" description="Low complexity" evidence="10">
    <location>
        <begin position="567"/>
        <end position="576"/>
    </location>
</feature>
<dbReference type="GO" id="GO:0000293">
    <property type="term" value="F:ferric-chelate reductase activity"/>
    <property type="evidence" value="ECO:0007669"/>
    <property type="project" value="UniProtKB-ARBA"/>
</dbReference>
<evidence type="ECO:0000256" key="4">
    <source>
        <dbReference type="ARBA" id="ARBA00022692"/>
    </source>
</evidence>
<dbReference type="Pfam" id="PF01794">
    <property type="entry name" value="Ferric_reduct"/>
    <property type="match status" value="1"/>
</dbReference>
<dbReference type="InterPro" id="IPR039261">
    <property type="entry name" value="FNR_nucleotide-bd"/>
</dbReference>
<reference evidence="13 14" key="1">
    <citation type="journal article" date="2019" name="Nat. Ecol. Evol.">
        <title>Megaphylogeny resolves global patterns of mushroom evolution.</title>
        <authorList>
            <person name="Varga T."/>
            <person name="Krizsan K."/>
            <person name="Foldi C."/>
            <person name="Dima B."/>
            <person name="Sanchez-Garcia M."/>
            <person name="Sanchez-Ramirez S."/>
            <person name="Szollosi G.J."/>
            <person name="Szarkandi J.G."/>
            <person name="Papp V."/>
            <person name="Albert L."/>
            <person name="Andreopoulos W."/>
            <person name="Angelini C."/>
            <person name="Antonin V."/>
            <person name="Barry K.W."/>
            <person name="Bougher N.L."/>
            <person name="Buchanan P."/>
            <person name="Buyck B."/>
            <person name="Bense V."/>
            <person name="Catcheside P."/>
            <person name="Chovatia M."/>
            <person name="Cooper J."/>
            <person name="Damon W."/>
            <person name="Desjardin D."/>
            <person name="Finy P."/>
            <person name="Geml J."/>
            <person name="Haridas S."/>
            <person name="Hughes K."/>
            <person name="Justo A."/>
            <person name="Karasinski D."/>
            <person name="Kautmanova I."/>
            <person name="Kiss B."/>
            <person name="Kocsube S."/>
            <person name="Kotiranta H."/>
            <person name="LaButti K.M."/>
            <person name="Lechner B.E."/>
            <person name="Liimatainen K."/>
            <person name="Lipzen A."/>
            <person name="Lukacs Z."/>
            <person name="Mihaltcheva S."/>
            <person name="Morgado L.N."/>
            <person name="Niskanen T."/>
            <person name="Noordeloos M.E."/>
            <person name="Ohm R.A."/>
            <person name="Ortiz-Santana B."/>
            <person name="Ovrebo C."/>
            <person name="Racz N."/>
            <person name="Riley R."/>
            <person name="Savchenko A."/>
            <person name="Shiryaev A."/>
            <person name="Soop K."/>
            <person name="Spirin V."/>
            <person name="Szebenyi C."/>
            <person name="Tomsovsky M."/>
            <person name="Tulloss R.E."/>
            <person name="Uehling J."/>
            <person name="Grigoriev I.V."/>
            <person name="Vagvolgyi C."/>
            <person name="Papp T."/>
            <person name="Martin F.M."/>
            <person name="Miettinen O."/>
            <person name="Hibbett D.S."/>
            <person name="Nagy L.G."/>
        </authorList>
    </citation>
    <scope>NUCLEOTIDE SEQUENCE [LARGE SCALE GENOMIC DNA]</scope>
    <source>
        <strain evidence="13 14">CBS 962.96</strain>
    </source>
</reference>
<evidence type="ECO:0000256" key="6">
    <source>
        <dbReference type="ARBA" id="ARBA00022989"/>
    </source>
</evidence>
<comment type="similarity">
    <text evidence="2">Belongs to the ferric reductase (FRE) family.</text>
</comment>
<keyword evidence="7" id="KW-0560">Oxidoreductase</keyword>
<proteinExistence type="inferred from homology"/>
<feature type="transmembrane region" description="Helical" evidence="11">
    <location>
        <begin position="182"/>
        <end position="207"/>
    </location>
</feature>
<dbReference type="InterPro" id="IPR013121">
    <property type="entry name" value="Fe_red_NAD-bd_6"/>
</dbReference>
<evidence type="ECO:0000256" key="7">
    <source>
        <dbReference type="ARBA" id="ARBA00023002"/>
    </source>
</evidence>
<evidence type="ECO:0000256" key="2">
    <source>
        <dbReference type="ARBA" id="ARBA00006278"/>
    </source>
</evidence>
<dbReference type="SFLD" id="SFLDS00052">
    <property type="entry name" value="Ferric_Reductase_Domain"/>
    <property type="match status" value="1"/>
</dbReference>
<keyword evidence="9 11" id="KW-0472">Membrane</keyword>
<keyword evidence="14" id="KW-1185">Reference proteome</keyword>
<dbReference type="PANTHER" id="PTHR32361:SF28">
    <property type="entry name" value="FRP1P"/>
    <property type="match status" value="1"/>
</dbReference>
<feature type="transmembrane region" description="Helical" evidence="11">
    <location>
        <begin position="253"/>
        <end position="272"/>
    </location>
</feature>
<dbReference type="GO" id="GO:0006826">
    <property type="term" value="P:iron ion transport"/>
    <property type="evidence" value="ECO:0007669"/>
    <property type="project" value="TreeGrafter"/>
</dbReference>
<keyword evidence="8" id="KW-0406">Ion transport</keyword>
<name>A0A4V4HG40_DENBC</name>
<dbReference type="Gene3D" id="3.40.50.80">
    <property type="entry name" value="Nucleotide-binding domain of ferredoxin-NADP reductase (FNR) module"/>
    <property type="match status" value="1"/>
</dbReference>
<keyword evidence="3" id="KW-0813">Transport</keyword>
<evidence type="ECO:0000256" key="5">
    <source>
        <dbReference type="ARBA" id="ARBA00022982"/>
    </source>
</evidence>
<sequence>MSSSFSGASNATQTTPAISPSVTVISTASATPPLRAVTIVYYTDLILISLFLFVVLLRLPRALARFWNVSEWTNGLILRYTRIRRSGRAGAGHLSTDDTHVNYGSYQWHLDLGTKENPIPPSYPPHVTSCPPVLRPVLNFLHLRASPGVSIFHVSIMTVYLAVLAFPTFYNTNVFTDPYRYGYIAVSQFPIVFGFGVKNGVVGWLIGAGYEKVNFMHRFTGRVLFLAVNVHTLGYIYRWTNQGTFTQNIARPTAYWGLIATICIDLIFFFSIDFWRGRAYNVFLVTHILGVILLFPSTYLHTPISLPFLAASLLPYLLDLVILRTLKTRTTTATLLPLPSLQITRITLPYINTGWRGGQHVRLRVLTTDNRLGKLGWVETHPLTIASASGTEEGMVLLCKKSGDWTTGLFELAKQGGSLGDEKGKRGEGEGVRVRVMVEGPYGGPGHRMFSSFSAAVFVVGGSGISFALSAIQEMIQKDLEGQCRAKWIQLVWSVQDPASLVPLLPLLISMIQQSIYTPLHIAVFYTRVTVGQFPFKPDFFRSTRLTLSSGRPKISKIVEDAISRAAALRRSPSSRSRSRSGRDAGRHGSQRRRNRVEDEEAAKDRGRLKGVVVGVCGPVGMADGVFEEVGKVDKRRREQVGGVEVHEETFGW</sequence>
<feature type="transmembrane region" description="Helical" evidence="11">
    <location>
        <begin position="279"/>
        <end position="298"/>
    </location>
</feature>
<gene>
    <name evidence="13" type="ORF">K435DRAFT_754126</name>
</gene>
<feature type="transmembrane region" description="Helical" evidence="11">
    <location>
        <begin position="304"/>
        <end position="323"/>
    </location>
</feature>
<dbReference type="AlphaFoldDB" id="A0A4V4HG40"/>
<dbReference type="SFLD" id="SFLDG01168">
    <property type="entry name" value="Ferric_reductase_subgroup_(FRE"/>
    <property type="match status" value="1"/>
</dbReference>
<dbReference type="EMBL" id="ML179158">
    <property type="protein sequence ID" value="THU97325.1"/>
    <property type="molecule type" value="Genomic_DNA"/>
</dbReference>
<dbReference type="InterPro" id="IPR017927">
    <property type="entry name" value="FAD-bd_FR_type"/>
</dbReference>
<dbReference type="Pfam" id="PF08030">
    <property type="entry name" value="NAD_binding_6"/>
    <property type="match status" value="1"/>
</dbReference>
<dbReference type="InterPro" id="IPR013130">
    <property type="entry name" value="Fe3_Rdtase_TM_dom"/>
</dbReference>
<evidence type="ECO:0000256" key="1">
    <source>
        <dbReference type="ARBA" id="ARBA00004141"/>
    </source>
</evidence>
<feature type="transmembrane region" description="Helical" evidence="11">
    <location>
        <begin position="39"/>
        <end position="57"/>
    </location>
</feature>
<dbReference type="InterPro" id="IPR013112">
    <property type="entry name" value="FAD-bd_8"/>
</dbReference>
<accession>A0A4V4HG40</accession>
<feature type="region of interest" description="Disordered" evidence="10">
    <location>
        <begin position="567"/>
        <end position="604"/>
    </location>
</feature>
<keyword evidence="5" id="KW-0249">Electron transport</keyword>
<feature type="transmembrane region" description="Helical" evidence="11">
    <location>
        <begin position="151"/>
        <end position="170"/>
    </location>
</feature>
<feature type="transmembrane region" description="Helical" evidence="11">
    <location>
        <begin position="219"/>
        <end position="237"/>
    </location>
</feature>
<evidence type="ECO:0000256" key="3">
    <source>
        <dbReference type="ARBA" id="ARBA00022448"/>
    </source>
</evidence>
<evidence type="ECO:0000313" key="13">
    <source>
        <dbReference type="EMBL" id="THU97325.1"/>
    </source>
</evidence>
<dbReference type="GO" id="GO:0006879">
    <property type="term" value="P:intracellular iron ion homeostasis"/>
    <property type="evidence" value="ECO:0007669"/>
    <property type="project" value="TreeGrafter"/>
</dbReference>
<evidence type="ECO:0000256" key="8">
    <source>
        <dbReference type="ARBA" id="ARBA00023065"/>
    </source>
</evidence>
<feature type="domain" description="FAD-binding FR-type" evidence="12">
    <location>
        <begin position="323"/>
        <end position="448"/>
    </location>
</feature>
<evidence type="ECO:0000256" key="9">
    <source>
        <dbReference type="ARBA" id="ARBA00023136"/>
    </source>
</evidence>
<evidence type="ECO:0000256" key="10">
    <source>
        <dbReference type="SAM" id="MobiDB-lite"/>
    </source>
</evidence>
<evidence type="ECO:0000313" key="14">
    <source>
        <dbReference type="Proteomes" id="UP000297245"/>
    </source>
</evidence>
<keyword evidence="6 11" id="KW-1133">Transmembrane helix</keyword>
<dbReference type="PROSITE" id="PS51384">
    <property type="entry name" value="FAD_FR"/>
    <property type="match status" value="1"/>
</dbReference>
<keyword evidence="4 11" id="KW-0812">Transmembrane</keyword>
<dbReference type="Pfam" id="PF08022">
    <property type="entry name" value="FAD_binding_8"/>
    <property type="match status" value="1"/>
</dbReference>
<dbReference type="GO" id="GO:0015677">
    <property type="term" value="P:copper ion import"/>
    <property type="evidence" value="ECO:0007669"/>
    <property type="project" value="TreeGrafter"/>
</dbReference>
<dbReference type="InterPro" id="IPR051410">
    <property type="entry name" value="Ferric/Cupric_Reductase"/>
</dbReference>